<feature type="compositionally biased region" description="Low complexity" evidence="1">
    <location>
        <begin position="492"/>
        <end position="508"/>
    </location>
</feature>
<sequence>MVRLSHAARKERLKPLFTHVPPREGATAAMQNSLQSLPPELLQFIALHLATTTPNLGPPAALLPLLSVCRSLYDLLGWGKNWPFWAQIDAAKFTSAYPSYTPYDGYPYDHPSTPTGSNIVRAAHALRTRCTALSILRSGEPSAPGAARALQIAYGMLIEDEWAGDKLDWTQLDIALGRDRGLSTGTSEDSRPGKNRRQLAWANARAFALRYMRERMYDGRFGDRDPEDVRREGLDEWRTEWAHPAWRVGWPRDTDGAAAALWVLWFFEGEDTLRAEPEPLRRHIMRLLLPMVVTPFRYASALAPPHHYTVPLLPSVHASAAFALDPQGITIPTHHGPYPLYPLGAPQTRQGPSPIRHHVLPHPHRSRSRLLCAPPARLLFFARMQIGARMGVPPHLPRDRAEAQARFVAAGGTGPPLVGPTQADIHEKNARPLVRFERSLPPPSALHPLAPSAVDPEFDLDTTPACPRIDERWAAHRWRARVCRGYETRPEASSSSGAGSSHGATGMATSGGGAPPGRIGRVYPLGSFAGLWAGTMLMPSEPPYMGLVGTPGGALPPNGLPQDEFVAAARPVYMRIREYWSFYPHTPAPPPPPDSTTADEGMRTGWLPPGTRVVGVGAGQVEVRVPTSASAAMRQAETAYVYYTPLDAHARATEHPAHDTDECPQCERVRERERWARGVAQAGSASGSGSVVSSYGSSGGGGGENAEMEKEEPSDSGSSHSIVSDSGSSSQEGVSSSEEHTSSDAPWPEWDAPAWAAHRFDEDDSWEGGCDGVQDVVFEGETDPQHGMAWHHYEYAGRVRPWDGLIGLIMRPVSILQLLLPFSFPPGSYRNADALSLLQRDRTLGLATFFISGHLVGRDTFEGTWQIAAQDVLAPSWGGSVCLARGEE</sequence>
<name>A0AAD6ZY48_9AGAR</name>
<proteinExistence type="predicted"/>
<reference evidence="2" key="1">
    <citation type="submission" date="2023-03" db="EMBL/GenBank/DDBJ databases">
        <title>Massive genome expansion in bonnet fungi (Mycena s.s.) driven by repeated elements and novel gene families across ecological guilds.</title>
        <authorList>
            <consortium name="Lawrence Berkeley National Laboratory"/>
            <person name="Harder C.B."/>
            <person name="Miyauchi S."/>
            <person name="Viragh M."/>
            <person name="Kuo A."/>
            <person name="Thoen E."/>
            <person name="Andreopoulos B."/>
            <person name="Lu D."/>
            <person name="Skrede I."/>
            <person name="Drula E."/>
            <person name="Henrissat B."/>
            <person name="Morin E."/>
            <person name="Kohler A."/>
            <person name="Barry K."/>
            <person name="LaButti K."/>
            <person name="Morin E."/>
            <person name="Salamov A."/>
            <person name="Lipzen A."/>
            <person name="Mereny Z."/>
            <person name="Hegedus B."/>
            <person name="Baldrian P."/>
            <person name="Stursova M."/>
            <person name="Weitz H."/>
            <person name="Taylor A."/>
            <person name="Grigoriev I.V."/>
            <person name="Nagy L.G."/>
            <person name="Martin F."/>
            <person name="Kauserud H."/>
        </authorList>
    </citation>
    <scope>NUCLEOTIDE SEQUENCE</scope>
    <source>
        <strain evidence="2">CBHHK002</strain>
    </source>
</reference>
<gene>
    <name evidence="2" type="ORF">DFH08DRAFT_219143</name>
</gene>
<dbReference type="AlphaFoldDB" id="A0AAD6ZY48"/>
<comment type="caution">
    <text evidence="2">The sequence shown here is derived from an EMBL/GenBank/DDBJ whole genome shotgun (WGS) entry which is preliminary data.</text>
</comment>
<evidence type="ECO:0000256" key="1">
    <source>
        <dbReference type="SAM" id="MobiDB-lite"/>
    </source>
</evidence>
<accession>A0AAD6ZY48</accession>
<feature type="region of interest" description="Disordered" evidence="1">
    <location>
        <begin position="487"/>
        <end position="515"/>
    </location>
</feature>
<feature type="compositionally biased region" description="Low complexity" evidence="1">
    <location>
        <begin position="678"/>
        <end position="696"/>
    </location>
</feature>
<protein>
    <recommendedName>
        <fullName evidence="4">F-box domain-containing protein</fullName>
    </recommendedName>
</protein>
<feature type="compositionally biased region" description="Low complexity" evidence="1">
    <location>
        <begin position="715"/>
        <end position="736"/>
    </location>
</feature>
<organism evidence="2 3">
    <name type="scientific">Mycena albidolilacea</name>
    <dbReference type="NCBI Taxonomy" id="1033008"/>
    <lineage>
        <taxon>Eukaryota</taxon>
        <taxon>Fungi</taxon>
        <taxon>Dikarya</taxon>
        <taxon>Basidiomycota</taxon>
        <taxon>Agaricomycotina</taxon>
        <taxon>Agaricomycetes</taxon>
        <taxon>Agaricomycetidae</taxon>
        <taxon>Agaricales</taxon>
        <taxon>Marasmiineae</taxon>
        <taxon>Mycenaceae</taxon>
        <taxon>Mycena</taxon>
    </lineage>
</organism>
<feature type="region of interest" description="Disordered" evidence="1">
    <location>
        <begin position="677"/>
        <end position="749"/>
    </location>
</feature>
<dbReference type="EMBL" id="JARIHO010000023">
    <property type="protein sequence ID" value="KAJ7343150.1"/>
    <property type="molecule type" value="Genomic_DNA"/>
</dbReference>
<evidence type="ECO:0008006" key="4">
    <source>
        <dbReference type="Google" id="ProtNLM"/>
    </source>
</evidence>
<keyword evidence="3" id="KW-1185">Reference proteome</keyword>
<evidence type="ECO:0000313" key="3">
    <source>
        <dbReference type="Proteomes" id="UP001218218"/>
    </source>
</evidence>
<dbReference type="Proteomes" id="UP001218218">
    <property type="component" value="Unassembled WGS sequence"/>
</dbReference>
<evidence type="ECO:0000313" key="2">
    <source>
        <dbReference type="EMBL" id="KAJ7343150.1"/>
    </source>
</evidence>